<sequence>MSSAGDRDANANGPGWTHSSTGSSPTLGGTTSKRHSFSTIFVEAETVFGTTRNVNNIGQPQRDSSLRYRQSLLHRTIKLLIQISIRSTLPDCEFRVPQEQTDIPLRRSRTSLRTFPGGLCY</sequence>
<comment type="caution">
    <text evidence="2">The sequence shown here is derived from an EMBL/GenBank/DDBJ whole genome shotgun (WGS) entry which is preliminary data.</text>
</comment>
<feature type="compositionally biased region" description="Low complexity" evidence="1">
    <location>
        <begin position="17"/>
        <end position="31"/>
    </location>
</feature>
<evidence type="ECO:0000256" key="1">
    <source>
        <dbReference type="SAM" id="MobiDB-lite"/>
    </source>
</evidence>
<organism evidence="2 3">
    <name type="scientific">Oculimacula yallundae</name>
    <dbReference type="NCBI Taxonomy" id="86028"/>
    <lineage>
        <taxon>Eukaryota</taxon>
        <taxon>Fungi</taxon>
        <taxon>Dikarya</taxon>
        <taxon>Ascomycota</taxon>
        <taxon>Pezizomycotina</taxon>
        <taxon>Leotiomycetes</taxon>
        <taxon>Helotiales</taxon>
        <taxon>Ploettnerulaceae</taxon>
        <taxon>Oculimacula</taxon>
    </lineage>
</organism>
<dbReference type="Proteomes" id="UP001595075">
    <property type="component" value="Unassembled WGS sequence"/>
</dbReference>
<accession>A0ABR4CY63</accession>
<evidence type="ECO:0000313" key="3">
    <source>
        <dbReference type="Proteomes" id="UP001595075"/>
    </source>
</evidence>
<protein>
    <submittedName>
        <fullName evidence="2">Uncharacterized protein</fullName>
    </submittedName>
</protein>
<feature type="region of interest" description="Disordered" evidence="1">
    <location>
        <begin position="1"/>
        <end position="33"/>
    </location>
</feature>
<name>A0ABR4CY63_9HELO</name>
<reference evidence="2 3" key="1">
    <citation type="journal article" date="2024" name="Commun. Biol.">
        <title>Comparative genomic analysis of thermophilic fungi reveals convergent evolutionary adaptations and gene losses.</title>
        <authorList>
            <person name="Steindorff A.S."/>
            <person name="Aguilar-Pontes M.V."/>
            <person name="Robinson A.J."/>
            <person name="Andreopoulos B."/>
            <person name="LaButti K."/>
            <person name="Kuo A."/>
            <person name="Mondo S."/>
            <person name="Riley R."/>
            <person name="Otillar R."/>
            <person name="Haridas S."/>
            <person name="Lipzen A."/>
            <person name="Grimwood J."/>
            <person name="Schmutz J."/>
            <person name="Clum A."/>
            <person name="Reid I.D."/>
            <person name="Moisan M.C."/>
            <person name="Butler G."/>
            <person name="Nguyen T.T.M."/>
            <person name="Dewar K."/>
            <person name="Conant G."/>
            <person name="Drula E."/>
            <person name="Henrissat B."/>
            <person name="Hansel C."/>
            <person name="Singer S."/>
            <person name="Hutchinson M.I."/>
            <person name="de Vries R.P."/>
            <person name="Natvig D.O."/>
            <person name="Powell A.J."/>
            <person name="Tsang A."/>
            <person name="Grigoriev I.V."/>
        </authorList>
    </citation>
    <scope>NUCLEOTIDE SEQUENCE [LARGE SCALE GENOMIC DNA]</scope>
    <source>
        <strain evidence="2 3">CBS 494.80</strain>
    </source>
</reference>
<keyword evidence="3" id="KW-1185">Reference proteome</keyword>
<gene>
    <name evidence="2" type="ORF">VTL71DRAFT_8580</name>
</gene>
<dbReference type="EMBL" id="JAZHXI010000002">
    <property type="protein sequence ID" value="KAL2074801.1"/>
    <property type="molecule type" value="Genomic_DNA"/>
</dbReference>
<proteinExistence type="predicted"/>
<evidence type="ECO:0000313" key="2">
    <source>
        <dbReference type="EMBL" id="KAL2074801.1"/>
    </source>
</evidence>